<dbReference type="Proteomes" id="UP000192932">
    <property type="component" value="Chromosome"/>
</dbReference>
<reference evidence="3 4" key="1">
    <citation type="submission" date="2017-04" db="EMBL/GenBank/DDBJ databases">
        <title>The Characteristic of a Fine Plant Growth-Promoting Rhizobacteria Bacillus mycoides Gnyt1 and its Whole Genome Sequencing Analysis.</title>
        <authorList>
            <person name="Li J.H."/>
            <person name="Yao T."/>
        </authorList>
    </citation>
    <scope>NUCLEOTIDE SEQUENCE [LARGE SCALE GENOMIC DNA]</scope>
    <source>
        <strain evidence="3 4">Gnyt1</strain>
    </source>
</reference>
<evidence type="ECO:0000256" key="1">
    <source>
        <dbReference type="SAM" id="MobiDB-lite"/>
    </source>
</evidence>
<dbReference type="Pfam" id="PF06605">
    <property type="entry name" value="Prophage_tail"/>
    <property type="match status" value="1"/>
</dbReference>
<dbReference type="NCBIfam" id="TIGR01665">
    <property type="entry name" value="put_anti_recept"/>
    <property type="match status" value="1"/>
</dbReference>
<dbReference type="InterPro" id="IPR010572">
    <property type="entry name" value="Tail_dom"/>
</dbReference>
<sequence>MITLYKPNETDFTHNGIGVLDKHIYSATVEEELNGLFVFNFNYPLFAPYGTKIDGMSIIKVPTPDGNQLFRVVTPKVSMGEVKAVCYHIFYDLTENLIEDIFIQPTNGSAAMARLSSGCQYKHPFTFYSDVTNISTARIVRKNPVEAMLDTSQDNSFLNRWGGELKRDNFDVKMLKSRGTNRGVVIRHKKDLLGYEGSVDWKSPTTRIMPQGFDGLLLPEKYVDSPLINKYPHPRIRVIEFNHIKAAIGKNANDEDAVPVEEAYRRLRQAAKDMFDIQMVDQPKATYKVEFQELSQTEEYKEYKILQRVWMGDIVTVQHVEDGIDVQAKVIAYKYDPIKKEYINVTIGNFKESFTDMSGKVDQMQQDLSNMPGSLLDAAKENATKLINAGFGGNVRVYPDRILIMDTKNEMTAAKVWQWNINGLGYSSNGVNGPYEIAMTKDGRIVADFITTGVLNGNLIRGGEISGTTLRSANDSNYVSITKQFIRLMESYITRIFIGYYINNKNVMQPTIVLGGNNDSTATEGAVLVYQLGGSTKSGGIGIARGYENNDPTQAYFPALVGFNENGHVNIKADQSLQMESRDSYASLKSNQNLFLESSKGSTYVTVGQTCYFHKNGNRILSVGTSSSGDSDLVFQSVLLRNNKDYESTYLQVKSGLGTYFNGVLASDFKVSSKKKYKTNIRDIKFDALEKVMGWEIKQYNLKTEMAQLYDMRMNRKEGDPVITTNDITTHYGVVLPDESKENGVGLYGMTSQTVKAFQEYVTKTNARLEELEPIQPKGNIKHRNKVKRQRRPPRRVKRNSLREV</sequence>
<proteinExistence type="predicted"/>
<dbReference type="InterPro" id="IPR007119">
    <property type="entry name" value="Phage_tail_spike_N"/>
</dbReference>
<evidence type="ECO:0000313" key="3">
    <source>
        <dbReference type="EMBL" id="ARJ24387.1"/>
    </source>
</evidence>
<dbReference type="RefSeq" id="WP_085312593.1">
    <property type="nucleotide sequence ID" value="NZ_CP020743.1"/>
</dbReference>
<dbReference type="InterPro" id="IPR030392">
    <property type="entry name" value="S74_ICA"/>
</dbReference>
<dbReference type="AlphaFoldDB" id="A0A1W6AES0"/>
<gene>
    <name evidence="3" type="ORF">B7492_25675</name>
</gene>
<feature type="domain" description="Peptidase S74" evidence="2">
    <location>
        <begin position="673"/>
        <end position="772"/>
    </location>
</feature>
<dbReference type="EMBL" id="CP020743">
    <property type="protein sequence ID" value="ARJ24387.1"/>
    <property type="molecule type" value="Genomic_DNA"/>
</dbReference>
<accession>A0A1W6AES0</accession>
<feature type="region of interest" description="Disordered" evidence="1">
    <location>
        <begin position="773"/>
        <end position="805"/>
    </location>
</feature>
<organism evidence="3 4">
    <name type="scientific">Bacillus mycoides</name>
    <dbReference type="NCBI Taxonomy" id="1405"/>
    <lineage>
        <taxon>Bacteria</taxon>
        <taxon>Bacillati</taxon>
        <taxon>Bacillota</taxon>
        <taxon>Bacilli</taxon>
        <taxon>Bacillales</taxon>
        <taxon>Bacillaceae</taxon>
        <taxon>Bacillus</taxon>
        <taxon>Bacillus cereus group</taxon>
    </lineage>
</organism>
<evidence type="ECO:0000259" key="2">
    <source>
        <dbReference type="PROSITE" id="PS51688"/>
    </source>
</evidence>
<evidence type="ECO:0000313" key="4">
    <source>
        <dbReference type="Proteomes" id="UP000192932"/>
    </source>
</evidence>
<dbReference type="PROSITE" id="PS51688">
    <property type="entry name" value="ICA"/>
    <property type="match status" value="1"/>
</dbReference>
<protein>
    <submittedName>
        <fullName evidence="3">Endopeptidase</fullName>
    </submittedName>
</protein>
<name>A0A1W6AES0_BACMY</name>
<feature type="compositionally biased region" description="Basic residues" evidence="1">
    <location>
        <begin position="780"/>
        <end position="805"/>
    </location>
</feature>